<proteinExistence type="predicted"/>
<dbReference type="AlphaFoldDB" id="G5QTK6"/>
<reference evidence="1 2" key="1">
    <citation type="journal article" date="2011" name="BMC Genomics">
        <title>Genome sequencing reveals diversification of virulence factor content and possible host adaptation in distinct subpopulations of Salmonella enterica.</title>
        <authorList>
            <person name="den Bakker H.C."/>
            <person name="Moreno Switt A.I."/>
            <person name="Govoni G."/>
            <person name="Cummings C.A."/>
            <person name="Ranieri M.L."/>
            <person name="Degoricija L."/>
            <person name="Hoelzer K."/>
            <person name="Rodriguez-Rivera L.D."/>
            <person name="Brown S."/>
            <person name="Bolchacova E."/>
            <person name="Furtado M.R."/>
            <person name="Wiedmann M."/>
        </authorList>
    </citation>
    <scope>NUCLEOTIDE SEQUENCE [LARGE SCALE GENOMIC DNA]</scope>
    <source>
        <strain evidence="1 2">A4-653</strain>
    </source>
</reference>
<accession>G5QTK6</accession>
<name>G5QTK6_SALRU</name>
<evidence type="ECO:0000313" key="2">
    <source>
        <dbReference type="Proteomes" id="UP000004903"/>
    </source>
</evidence>
<dbReference type="Proteomes" id="UP000004903">
    <property type="component" value="Unassembled WGS sequence"/>
</dbReference>
<dbReference type="EMBL" id="AFCT01002366">
    <property type="protein sequence ID" value="EHC76837.1"/>
    <property type="molecule type" value="Genomic_DNA"/>
</dbReference>
<comment type="caution">
    <text evidence="1">The sequence shown here is derived from an EMBL/GenBank/DDBJ whole genome shotgun (WGS) entry which is preliminary data.</text>
</comment>
<protein>
    <submittedName>
        <fullName evidence="1">Uncharacterized protein</fullName>
    </submittedName>
</protein>
<sequence>MLYGDDFLHFIDFIIENSPDTALHVLTNGRKFA</sequence>
<feature type="non-terminal residue" evidence="1">
    <location>
        <position position="33"/>
    </location>
</feature>
<evidence type="ECO:0000313" key="1">
    <source>
        <dbReference type="EMBL" id="EHC76837.1"/>
    </source>
</evidence>
<gene>
    <name evidence="1" type="ORF">LTSERUB_6614</name>
</gene>
<organism evidence="1 2">
    <name type="scientific">Salmonella enterica subsp. enterica serovar Rubislaw str. A4-653</name>
    <dbReference type="NCBI Taxonomy" id="913081"/>
    <lineage>
        <taxon>Bacteria</taxon>
        <taxon>Pseudomonadati</taxon>
        <taxon>Pseudomonadota</taxon>
        <taxon>Gammaproteobacteria</taxon>
        <taxon>Enterobacterales</taxon>
        <taxon>Enterobacteriaceae</taxon>
        <taxon>Salmonella</taxon>
    </lineage>
</organism>